<dbReference type="InterPro" id="IPR008276">
    <property type="entry name" value="C_nuclsd_transpt"/>
</dbReference>
<dbReference type="InterPro" id="IPR002668">
    <property type="entry name" value="CNT_N_dom"/>
</dbReference>
<organism evidence="11 12">
    <name type="scientific">Chitinophaga rupis</name>
    <dbReference type="NCBI Taxonomy" id="573321"/>
    <lineage>
        <taxon>Bacteria</taxon>
        <taxon>Pseudomonadati</taxon>
        <taxon>Bacteroidota</taxon>
        <taxon>Chitinophagia</taxon>
        <taxon>Chitinophagales</taxon>
        <taxon>Chitinophagaceae</taxon>
        <taxon>Chitinophaga</taxon>
    </lineage>
</organism>
<proteinExistence type="inferred from homology"/>
<evidence type="ECO:0000259" key="8">
    <source>
        <dbReference type="Pfam" id="PF01773"/>
    </source>
</evidence>
<evidence type="ECO:0000256" key="1">
    <source>
        <dbReference type="ARBA" id="ARBA00004651"/>
    </source>
</evidence>
<feature type="transmembrane region" description="Helical" evidence="7">
    <location>
        <begin position="36"/>
        <end position="54"/>
    </location>
</feature>
<feature type="transmembrane region" description="Helical" evidence="7">
    <location>
        <begin position="60"/>
        <end position="75"/>
    </location>
</feature>
<dbReference type="InterPro" id="IPR011642">
    <property type="entry name" value="Gate_dom"/>
</dbReference>
<keyword evidence="4 7" id="KW-0812">Transmembrane</keyword>
<keyword evidence="12" id="KW-1185">Reference proteome</keyword>
<feature type="domain" description="Concentrative nucleoside transporter N-terminal" evidence="8">
    <location>
        <begin position="13"/>
        <end position="68"/>
    </location>
</feature>
<evidence type="ECO:0000256" key="6">
    <source>
        <dbReference type="ARBA" id="ARBA00023136"/>
    </source>
</evidence>
<dbReference type="STRING" id="573321.SAMN04488505_102416"/>
<dbReference type="Pfam" id="PF01773">
    <property type="entry name" value="Nucleos_tra2_N"/>
    <property type="match status" value="1"/>
</dbReference>
<feature type="transmembrane region" description="Helical" evidence="7">
    <location>
        <begin position="134"/>
        <end position="154"/>
    </location>
</feature>
<name>A0A1H7QRB6_9BACT</name>
<gene>
    <name evidence="11" type="ORF">SAMN04488505_102416</name>
</gene>
<evidence type="ECO:0000259" key="10">
    <source>
        <dbReference type="Pfam" id="PF07670"/>
    </source>
</evidence>
<dbReference type="GO" id="GO:0005886">
    <property type="term" value="C:plasma membrane"/>
    <property type="evidence" value="ECO:0007669"/>
    <property type="project" value="UniProtKB-SubCell"/>
</dbReference>
<feature type="transmembrane region" description="Helical" evidence="7">
    <location>
        <begin position="223"/>
        <end position="248"/>
    </location>
</feature>
<sequence>MSFHWYNLMRGGIGMLFLVVVCFLLSNNKRAIDWKLVGMGIFAQVMFAMGVLNTRIGDQPVFWLAFGIIVIYMIVNRIRKMKEPVEAENAVDDHGNPVVVNSKRLEADAASIALSLACLVVFFFGIIRCTQFKLPNLSITLSIGILWALIWLLYKKNKIELIKWTILAVCLLLTISVYTKLCAPDIFKIILEKVSGSFVDLINLSHKGTEFIFGNLADPNGSWAYVFAVQVLPNIIFFAALSSILYYLGVLQKIVYVFAYLLNKLKISGAESLSTAANIFLGQTEAPLMIRPYLEAMNRSEILCIMIGGMANTAGSVLAAYVGMLGGTDIDQQHYFALHMLSQSIMSAPAAIVVSKILFPQTHDDEISKELKIPKEKLGDNFLDALSLGTTDGLKLAVNVGAMLLVFTAMMYVANALMGWVGNITSLNTQVAAATHGRYQELSLQMILGYVFAPVAWLIGVAQQDMVSIGQLLGEKTILNEFVAYISLGNMKAANAIHDPKSLLIATYALCGFANFASIGIQIGGISQLAPNQRRNLTELGVKSLIGGTIACLMCGCIAGALI</sequence>
<feature type="transmembrane region" description="Helical" evidence="7">
    <location>
        <begin position="396"/>
        <end position="422"/>
    </location>
</feature>
<feature type="transmembrane region" description="Helical" evidence="7">
    <location>
        <begin position="302"/>
        <end position="324"/>
    </location>
</feature>
<keyword evidence="5 7" id="KW-1133">Transmembrane helix</keyword>
<accession>A0A1H7QRB6</accession>
<evidence type="ECO:0000256" key="3">
    <source>
        <dbReference type="ARBA" id="ARBA00022475"/>
    </source>
</evidence>
<dbReference type="GO" id="GO:0015293">
    <property type="term" value="F:symporter activity"/>
    <property type="evidence" value="ECO:0007669"/>
    <property type="project" value="TreeGrafter"/>
</dbReference>
<feature type="domain" description="Concentrative nucleoside transporter C-terminal" evidence="9">
    <location>
        <begin position="339"/>
        <end position="560"/>
    </location>
</feature>
<comment type="subcellular location">
    <subcellularLocation>
        <location evidence="1">Cell membrane</location>
        <topology evidence="1">Multi-pass membrane protein</topology>
    </subcellularLocation>
</comment>
<evidence type="ECO:0000313" key="11">
    <source>
        <dbReference type="EMBL" id="SEL50165.1"/>
    </source>
</evidence>
<feature type="transmembrane region" description="Helical" evidence="7">
    <location>
        <begin position="6"/>
        <end position="24"/>
    </location>
</feature>
<feature type="transmembrane region" description="Helical" evidence="7">
    <location>
        <begin position="544"/>
        <end position="562"/>
    </location>
</feature>
<dbReference type="EMBL" id="FOBB01000002">
    <property type="protein sequence ID" value="SEL50165.1"/>
    <property type="molecule type" value="Genomic_DNA"/>
</dbReference>
<dbReference type="Proteomes" id="UP000198984">
    <property type="component" value="Unassembled WGS sequence"/>
</dbReference>
<evidence type="ECO:0000256" key="2">
    <source>
        <dbReference type="ARBA" id="ARBA00009033"/>
    </source>
</evidence>
<dbReference type="Pfam" id="PF07662">
    <property type="entry name" value="Nucleos_tra2_C"/>
    <property type="match status" value="1"/>
</dbReference>
<evidence type="ECO:0000259" key="9">
    <source>
        <dbReference type="Pfam" id="PF07662"/>
    </source>
</evidence>
<evidence type="ECO:0000256" key="7">
    <source>
        <dbReference type="SAM" id="Phobius"/>
    </source>
</evidence>
<dbReference type="InterPro" id="IPR011657">
    <property type="entry name" value="CNT_C_dom"/>
</dbReference>
<feature type="transmembrane region" description="Helical" evidence="7">
    <location>
        <begin position="502"/>
        <end position="524"/>
    </location>
</feature>
<feature type="transmembrane region" description="Helical" evidence="7">
    <location>
        <begin position="442"/>
        <end position="462"/>
    </location>
</feature>
<dbReference type="AlphaFoldDB" id="A0A1H7QRB6"/>
<dbReference type="RefSeq" id="WP_089909642.1">
    <property type="nucleotide sequence ID" value="NZ_FOBB01000002.1"/>
</dbReference>
<evidence type="ECO:0000313" key="12">
    <source>
        <dbReference type="Proteomes" id="UP000198984"/>
    </source>
</evidence>
<keyword evidence="3" id="KW-1003">Cell membrane</keyword>
<feature type="transmembrane region" description="Helical" evidence="7">
    <location>
        <begin position="161"/>
        <end position="179"/>
    </location>
</feature>
<reference evidence="11 12" key="1">
    <citation type="submission" date="2016-10" db="EMBL/GenBank/DDBJ databases">
        <authorList>
            <person name="de Groot N.N."/>
        </authorList>
    </citation>
    <scope>NUCLEOTIDE SEQUENCE [LARGE SCALE GENOMIC DNA]</scope>
    <source>
        <strain evidence="11 12">DSM 21039</strain>
    </source>
</reference>
<dbReference type="PANTHER" id="PTHR10590">
    <property type="entry name" value="SODIUM/NUCLEOSIDE COTRANSPORTER"/>
    <property type="match status" value="1"/>
</dbReference>
<dbReference type="PANTHER" id="PTHR10590:SF4">
    <property type="entry name" value="SOLUTE CARRIER FAMILY 28 MEMBER 3"/>
    <property type="match status" value="1"/>
</dbReference>
<feature type="domain" description="Nucleoside transporter/FeoB GTPase Gate" evidence="10">
    <location>
        <begin position="229"/>
        <end position="326"/>
    </location>
</feature>
<dbReference type="GO" id="GO:0005337">
    <property type="term" value="F:nucleoside transmembrane transporter activity"/>
    <property type="evidence" value="ECO:0007669"/>
    <property type="project" value="InterPro"/>
</dbReference>
<evidence type="ECO:0000256" key="4">
    <source>
        <dbReference type="ARBA" id="ARBA00022692"/>
    </source>
</evidence>
<dbReference type="Pfam" id="PF07670">
    <property type="entry name" value="Gate"/>
    <property type="match status" value="1"/>
</dbReference>
<keyword evidence="6 7" id="KW-0472">Membrane</keyword>
<evidence type="ECO:0000256" key="5">
    <source>
        <dbReference type="ARBA" id="ARBA00022989"/>
    </source>
</evidence>
<dbReference type="OrthoDB" id="9766455at2"/>
<comment type="similarity">
    <text evidence="2">Belongs to the concentrative nucleoside transporter (CNT) (TC 2.A.41) family.</text>
</comment>
<protein>
    <submittedName>
        <fullName evidence="11">Concentrative nucleoside transporter, CNT family</fullName>
    </submittedName>
</protein>
<feature type="transmembrane region" description="Helical" evidence="7">
    <location>
        <begin position="109"/>
        <end position="128"/>
    </location>
</feature>